<accession>A0A7J8I7R3</accession>
<dbReference type="Proteomes" id="UP000550707">
    <property type="component" value="Unassembled WGS sequence"/>
</dbReference>
<evidence type="ECO:0000313" key="2">
    <source>
        <dbReference type="EMBL" id="KAF6480614.1"/>
    </source>
</evidence>
<dbReference type="AlphaFoldDB" id="A0A7J8I7R3"/>
<dbReference type="EMBL" id="JACASF010000004">
    <property type="protein sequence ID" value="KAF6480614.1"/>
    <property type="molecule type" value="Genomic_DNA"/>
</dbReference>
<gene>
    <name evidence="2" type="ORF">HJG59_010493</name>
</gene>
<name>A0A7J8I7R3_MOLMO</name>
<proteinExistence type="predicted"/>
<evidence type="ECO:0000313" key="3">
    <source>
        <dbReference type="Proteomes" id="UP000550707"/>
    </source>
</evidence>
<evidence type="ECO:0000256" key="1">
    <source>
        <dbReference type="SAM" id="MobiDB-lite"/>
    </source>
</evidence>
<reference evidence="2 3" key="1">
    <citation type="journal article" date="2020" name="Nature">
        <title>Six reference-quality genomes reveal evolution of bat adaptations.</title>
        <authorList>
            <person name="Jebb D."/>
            <person name="Huang Z."/>
            <person name="Pippel M."/>
            <person name="Hughes G.M."/>
            <person name="Lavrichenko K."/>
            <person name="Devanna P."/>
            <person name="Winkler S."/>
            <person name="Jermiin L.S."/>
            <person name="Skirmuntt E.C."/>
            <person name="Katzourakis A."/>
            <person name="Burkitt-Gray L."/>
            <person name="Ray D.A."/>
            <person name="Sullivan K.A.M."/>
            <person name="Roscito J.G."/>
            <person name="Kirilenko B.M."/>
            <person name="Davalos L.M."/>
            <person name="Corthals A.P."/>
            <person name="Power M.L."/>
            <person name="Jones G."/>
            <person name="Ransome R.D."/>
            <person name="Dechmann D.K.N."/>
            <person name="Locatelli A.G."/>
            <person name="Puechmaille S.J."/>
            <person name="Fedrigo O."/>
            <person name="Jarvis E.D."/>
            <person name="Hiller M."/>
            <person name="Vernes S.C."/>
            <person name="Myers E.W."/>
            <person name="Teeling E.C."/>
        </authorList>
    </citation>
    <scope>NUCLEOTIDE SEQUENCE [LARGE SCALE GENOMIC DNA]</scope>
    <source>
        <strain evidence="2">MMolMol1</strain>
        <tissue evidence="2">Muscle</tissue>
    </source>
</reference>
<sequence length="233" mass="24713">MCSPRRIPSAGVYRCLTCAAVPGGSLGREPPSTQRAWGDAIGRRRDSPGPLSPPLPGDRVIPWSLRPSPRSIPFRPRPRPFPSRPRPACANVASLVPGPLPPRCPVQVGLGPAAGSAVSRRSLRAWAVSARTSPVNPVCRRSLPNLLWHSCVVFLRREGLTAAARRRKWGAVIPRVPVAYLAVTGRVCRRFQAGRGTAAPEGTRQAAPALAVAFQGHQKVVGSIPGRGDGGHG</sequence>
<dbReference type="InParanoid" id="A0A7J8I7R3"/>
<protein>
    <submittedName>
        <fullName evidence="2">Uncharacterized protein</fullName>
    </submittedName>
</protein>
<keyword evidence="3" id="KW-1185">Reference proteome</keyword>
<comment type="caution">
    <text evidence="2">The sequence shown here is derived from an EMBL/GenBank/DDBJ whole genome shotgun (WGS) entry which is preliminary data.</text>
</comment>
<organism evidence="2 3">
    <name type="scientific">Molossus molossus</name>
    <name type="common">Pallas' mastiff bat</name>
    <name type="synonym">Vespertilio molossus</name>
    <dbReference type="NCBI Taxonomy" id="27622"/>
    <lineage>
        <taxon>Eukaryota</taxon>
        <taxon>Metazoa</taxon>
        <taxon>Chordata</taxon>
        <taxon>Craniata</taxon>
        <taxon>Vertebrata</taxon>
        <taxon>Euteleostomi</taxon>
        <taxon>Mammalia</taxon>
        <taxon>Eutheria</taxon>
        <taxon>Laurasiatheria</taxon>
        <taxon>Chiroptera</taxon>
        <taxon>Yangochiroptera</taxon>
        <taxon>Molossidae</taxon>
        <taxon>Molossus</taxon>
    </lineage>
</organism>
<feature type="region of interest" description="Disordered" evidence="1">
    <location>
        <begin position="24"/>
        <end position="59"/>
    </location>
</feature>